<feature type="transmembrane region" description="Helical" evidence="1">
    <location>
        <begin position="34"/>
        <end position="56"/>
    </location>
</feature>
<sequence length="112" mass="13112">MKEEGTSLAAMAPFISRKQEDEEGLHHYKLHGEIMMLIIIVMFSVFLVFLVMVPCVRRCRDPESGHAEYIFNKRLWFPWKAKRNDDEDASEVSVLQFKSRSTSQELPIRQIP</sequence>
<reference evidence="2 3" key="1">
    <citation type="journal article" date="2020" name="Nat. Commun.">
        <title>Genome of Tripterygium wilfordii and identification of cytochrome P450 involved in triptolide biosynthesis.</title>
        <authorList>
            <person name="Tu L."/>
            <person name="Su P."/>
            <person name="Zhang Z."/>
            <person name="Gao L."/>
            <person name="Wang J."/>
            <person name="Hu T."/>
            <person name="Zhou J."/>
            <person name="Zhang Y."/>
            <person name="Zhao Y."/>
            <person name="Liu Y."/>
            <person name="Song Y."/>
            <person name="Tong Y."/>
            <person name="Lu Y."/>
            <person name="Yang J."/>
            <person name="Xu C."/>
            <person name="Jia M."/>
            <person name="Peters R.J."/>
            <person name="Huang L."/>
            <person name="Gao W."/>
        </authorList>
    </citation>
    <scope>NUCLEOTIDE SEQUENCE [LARGE SCALE GENOMIC DNA]</scope>
    <source>
        <strain evidence="3">cv. XIE 37</strain>
        <tissue evidence="2">Leaf</tissue>
    </source>
</reference>
<gene>
    <name evidence="2" type="ORF">HS088_TW02G00358</name>
</gene>
<comment type="caution">
    <text evidence="2">The sequence shown here is derived from an EMBL/GenBank/DDBJ whole genome shotgun (WGS) entry which is preliminary data.</text>
</comment>
<dbReference type="Proteomes" id="UP000593562">
    <property type="component" value="Unassembled WGS sequence"/>
</dbReference>
<keyword evidence="1" id="KW-0472">Membrane</keyword>
<keyword evidence="1" id="KW-0812">Transmembrane</keyword>
<dbReference type="EMBL" id="JAAARO010000002">
    <property type="protein sequence ID" value="KAF5751345.1"/>
    <property type="molecule type" value="Genomic_DNA"/>
</dbReference>
<proteinExistence type="predicted"/>
<keyword evidence="1" id="KW-1133">Transmembrane helix</keyword>
<keyword evidence="3" id="KW-1185">Reference proteome</keyword>
<organism evidence="2 3">
    <name type="scientific">Tripterygium wilfordii</name>
    <name type="common">Thunder God vine</name>
    <dbReference type="NCBI Taxonomy" id="458696"/>
    <lineage>
        <taxon>Eukaryota</taxon>
        <taxon>Viridiplantae</taxon>
        <taxon>Streptophyta</taxon>
        <taxon>Embryophyta</taxon>
        <taxon>Tracheophyta</taxon>
        <taxon>Spermatophyta</taxon>
        <taxon>Magnoliopsida</taxon>
        <taxon>eudicotyledons</taxon>
        <taxon>Gunneridae</taxon>
        <taxon>Pentapetalae</taxon>
        <taxon>rosids</taxon>
        <taxon>fabids</taxon>
        <taxon>Celastrales</taxon>
        <taxon>Celastraceae</taxon>
        <taxon>Tripterygium</taxon>
    </lineage>
</organism>
<accession>A0A7J7DYA0</accession>
<dbReference type="InParanoid" id="A0A7J7DYA0"/>
<evidence type="ECO:0000313" key="2">
    <source>
        <dbReference type="EMBL" id="KAF5751345.1"/>
    </source>
</evidence>
<evidence type="ECO:0000256" key="1">
    <source>
        <dbReference type="SAM" id="Phobius"/>
    </source>
</evidence>
<evidence type="ECO:0000313" key="3">
    <source>
        <dbReference type="Proteomes" id="UP000593562"/>
    </source>
</evidence>
<protein>
    <submittedName>
        <fullName evidence="2">Uncharacterized protein</fullName>
    </submittedName>
</protein>
<dbReference type="AlphaFoldDB" id="A0A7J7DYA0"/>
<name>A0A7J7DYA0_TRIWF</name>